<dbReference type="GO" id="GO:0003677">
    <property type="term" value="F:DNA binding"/>
    <property type="evidence" value="ECO:0007669"/>
    <property type="project" value="InterPro"/>
</dbReference>
<dbReference type="RefSeq" id="WP_054722341.1">
    <property type="nucleotide sequence ID" value="NZ_AZDJ01000033.1"/>
</dbReference>
<proteinExistence type="predicted"/>
<dbReference type="PROSITE" id="PS51750">
    <property type="entry name" value="BRO_N"/>
    <property type="match status" value="1"/>
</dbReference>
<dbReference type="EMBL" id="AZDJ01000033">
    <property type="protein sequence ID" value="KRK70201.1"/>
    <property type="molecule type" value="Genomic_DNA"/>
</dbReference>
<dbReference type="PANTHER" id="PTHR36180:SF2">
    <property type="entry name" value="BRO FAMILY PROTEIN"/>
    <property type="match status" value="1"/>
</dbReference>
<evidence type="ECO:0000259" key="1">
    <source>
        <dbReference type="PROSITE" id="PS51750"/>
    </source>
</evidence>
<dbReference type="OrthoDB" id="9812611at2"/>
<sequence>MNELQLFNFEGNDVRTLNHDEQIWFAAPDVTKALELSNTTVAVSSLDDDERAKFNLGRQGGTNFISEPGLYKLVGASHKPAAKRFNRWVTHEVLPSIRKHGAYMTPETIEKAIYDPDFIIKLATQLKNEQARTAALTADNEKMKPKALFADAVATSHTSILIGDLAKLIRQNGVDIGQNRLFGWLRDHGYLIGKGDRRNMPTQRAMDLELFDIKERTFQNPDGSVRITKTTKVTGKGQQYFINKFLQTNEPQTA</sequence>
<reference evidence="2 3" key="1">
    <citation type="journal article" date="2015" name="Genome Announc.">
        <title>Expanding the biotechnology potential of lactobacilli through comparative genomics of 213 strains and associated genera.</title>
        <authorList>
            <person name="Sun Z."/>
            <person name="Harris H.M."/>
            <person name="McCann A."/>
            <person name="Guo C."/>
            <person name="Argimon S."/>
            <person name="Zhang W."/>
            <person name="Yang X."/>
            <person name="Jeffery I.B."/>
            <person name="Cooney J.C."/>
            <person name="Kagawa T.F."/>
            <person name="Liu W."/>
            <person name="Song Y."/>
            <person name="Salvetti E."/>
            <person name="Wrobel A."/>
            <person name="Rasinkangas P."/>
            <person name="Parkhill J."/>
            <person name="Rea M.C."/>
            <person name="O'Sullivan O."/>
            <person name="Ritari J."/>
            <person name="Douillard F.P."/>
            <person name="Paul Ross R."/>
            <person name="Yang R."/>
            <person name="Briner A.E."/>
            <person name="Felis G.E."/>
            <person name="de Vos W.M."/>
            <person name="Barrangou R."/>
            <person name="Klaenhammer T.R."/>
            <person name="Caufield P.W."/>
            <person name="Cui Y."/>
            <person name="Zhang H."/>
            <person name="O'Toole P.W."/>
        </authorList>
    </citation>
    <scope>NUCLEOTIDE SEQUENCE [LARGE SCALE GENOMIC DNA]</scope>
    <source>
        <strain evidence="2 3">JCM 17158</strain>
    </source>
</reference>
<organism evidence="2 3">
    <name type="scientific">Lacticaseibacillus nasuensis JCM 17158</name>
    <dbReference type="NCBI Taxonomy" id="1291734"/>
    <lineage>
        <taxon>Bacteria</taxon>
        <taxon>Bacillati</taxon>
        <taxon>Bacillota</taxon>
        <taxon>Bacilli</taxon>
        <taxon>Lactobacillales</taxon>
        <taxon>Lactobacillaceae</taxon>
        <taxon>Lacticaseibacillus</taxon>
    </lineage>
</organism>
<dbReference type="STRING" id="1291734.FD02_GL000657"/>
<accession>A0A0R1JNR0</accession>
<dbReference type="Proteomes" id="UP000051804">
    <property type="component" value="Unassembled WGS sequence"/>
</dbReference>
<protein>
    <submittedName>
        <fullName evidence="2">Antirepressor protein</fullName>
    </submittedName>
</protein>
<feature type="domain" description="Bro-N" evidence="1">
    <location>
        <begin position="1"/>
        <end position="101"/>
    </location>
</feature>
<evidence type="ECO:0000313" key="3">
    <source>
        <dbReference type="Proteomes" id="UP000051804"/>
    </source>
</evidence>
<dbReference type="PANTHER" id="PTHR36180">
    <property type="entry name" value="DNA-BINDING PROTEIN-RELATED-RELATED"/>
    <property type="match status" value="1"/>
</dbReference>
<name>A0A0R1JNR0_9LACO</name>
<dbReference type="PATRIC" id="fig|1291734.4.peg.676"/>
<dbReference type="InterPro" id="IPR005039">
    <property type="entry name" value="Ant_C"/>
</dbReference>
<dbReference type="SMART" id="SM01040">
    <property type="entry name" value="Bro-N"/>
    <property type="match status" value="1"/>
</dbReference>
<evidence type="ECO:0000313" key="2">
    <source>
        <dbReference type="EMBL" id="KRK70201.1"/>
    </source>
</evidence>
<dbReference type="Pfam" id="PF03374">
    <property type="entry name" value="ANT"/>
    <property type="match status" value="1"/>
</dbReference>
<gene>
    <name evidence="2" type="ORF">FD02_GL000657</name>
</gene>
<dbReference type="Pfam" id="PF02498">
    <property type="entry name" value="Bro-N"/>
    <property type="match status" value="1"/>
</dbReference>
<comment type="caution">
    <text evidence="2">The sequence shown here is derived from an EMBL/GenBank/DDBJ whole genome shotgun (WGS) entry which is preliminary data.</text>
</comment>
<keyword evidence="3" id="KW-1185">Reference proteome</keyword>
<dbReference type="AlphaFoldDB" id="A0A0R1JNR0"/>
<dbReference type="InterPro" id="IPR003497">
    <property type="entry name" value="BRO_N_domain"/>
</dbReference>